<keyword evidence="3" id="KW-1185">Reference proteome</keyword>
<accession>A0AAQ3KH20</accession>
<name>A0AAQ3KH20_9LILI</name>
<reference evidence="2 3" key="1">
    <citation type="submission" date="2023-10" db="EMBL/GenBank/DDBJ databases">
        <title>Chromosome-scale genome assembly provides insights into flower coloration mechanisms of Canna indica.</title>
        <authorList>
            <person name="Li C."/>
        </authorList>
    </citation>
    <scope>NUCLEOTIDE SEQUENCE [LARGE SCALE GENOMIC DNA]</scope>
    <source>
        <tissue evidence="2">Flower</tissue>
    </source>
</reference>
<dbReference type="EMBL" id="CP136894">
    <property type="protein sequence ID" value="WOL08695.1"/>
    <property type="molecule type" value="Genomic_DNA"/>
</dbReference>
<feature type="region of interest" description="Disordered" evidence="1">
    <location>
        <begin position="36"/>
        <end position="61"/>
    </location>
</feature>
<dbReference type="Proteomes" id="UP001327560">
    <property type="component" value="Chromosome 5"/>
</dbReference>
<evidence type="ECO:0000313" key="2">
    <source>
        <dbReference type="EMBL" id="WOL08695.1"/>
    </source>
</evidence>
<dbReference type="PANTHER" id="PTHR31425:SF54">
    <property type="entry name" value="OS07G0483500 PROTEIN"/>
    <property type="match status" value="1"/>
</dbReference>
<organism evidence="2 3">
    <name type="scientific">Canna indica</name>
    <name type="common">Indian-shot</name>
    <dbReference type="NCBI Taxonomy" id="4628"/>
    <lineage>
        <taxon>Eukaryota</taxon>
        <taxon>Viridiplantae</taxon>
        <taxon>Streptophyta</taxon>
        <taxon>Embryophyta</taxon>
        <taxon>Tracheophyta</taxon>
        <taxon>Spermatophyta</taxon>
        <taxon>Magnoliopsida</taxon>
        <taxon>Liliopsida</taxon>
        <taxon>Zingiberales</taxon>
        <taxon>Cannaceae</taxon>
        <taxon>Canna</taxon>
    </lineage>
</organism>
<evidence type="ECO:0000256" key="1">
    <source>
        <dbReference type="SAM" id="MobiDB-lite"/>
    </source>
</evidence>
<protein>
    <submittedName>
        <fullName evidence="2">FT-interacting protein 1-like</fullName>
    </submittedName>
</protein>
<sequence length="61" mass="6787">MPRGLQASHVEVVLKDKDLVKDDFAGLVRLDINEIPTRVPPDSPLAPDRVVQARGQEQREA</sequence>
<evidence type="ECO:0000313" key="3">
    <source>
        <dbReference type="Proteomes" id="UP001327560"/>
    </source>
</evidence>
<proteinExistence type="predicted"/>
<dbReference type="PANTHER" id="PTHR31425">
    <property type="entry name" value="PHOSPHORIBOSYLANTHRANILATE TRANSFERASE ISOFORM 1"/>
    <property type="match status" value="1"/>
</dbReference>
<dbReference type="InterPro" id="IPR047259">
    <property type="entry name" value="QUIRKY-like"/>
</dbReference>
<dbReference type="AlphaFoldDB" id="A0AAQ3KH20"/>
<gene>
    <name evidence="2" type="ORF">Cni_G17448</name>
</gene>